<dbReference type="AlphaFoldDB" id="A0A0C3HHB0"/>
<evidence type="ECO:0000313" key="1">
    <source>
        <dbReference type="EMBL" id="KIN01717.1"/>
    </source>
</evidence>
<dbReference type="PANTHER" id="PTHR40129:SF2">
    <property type="entry name" value="KETOPANTOATE REDUCTASE N-TERMINAL DOMAIN-CONTAINING PROTEIN"/>
    <property type="match status" value="1"/>
</dbReference>
<reference evidence="1 2" key="1">
    <citation type="submission" date="2014-04" db="EMBL/GenBank/DDBJ databases">
        <authorList>
            <consortium name="DOE Joint Genome Institute"/>
            <person name="Kuo A."/>
            <person name="Martino E."/>
            <person name="Perotto S."/>
            <person name="Kohler A."/>
            <person name="Nagy L.G."/>
            <person name="Floudas D."/>
            <person name="Copeland A."/>
            <person name="Barry K.W."/>
            <person name="Cichocki N."/>
            <person name="Veneault-Fourrey C."/>
            <person name="LaButti K."/>
            <person name="Lindquist E.A."/>
            <person name="Lipzen A."/>
            <person name="Lundell T."/>
            <person name="Morin E."/>
            <person name="Murat C."/>
            <person name="Sun H."/>
            <person name="Tunlid A."/>
            <person name="Henrissat B."/>
            <person name="Grigoriev I.V."/>
            <person name="Hibbett D.S."/>
            <person name="Martin F."/>
            <person name="Nordberg H.P."/>
            <person name="Cantor M.N."/>
            <person name="Hua S.X."/>
        </authorList>
    </citation>
    <scope>NUCLEOTIDE SEQUENCE [LARGE SCALE GENOMIC DNA]</scope>
    <source>
        <strain evidence="1 2">Zn</strain>
    </source>
</reference>
<name>A0A0C3HHB0_OIDMZ</name>
<sequence length="286" mass="32558">MVTVMRKGPTEVDILILGAGWSSTFLIPLLLKEHITYAATTTTGRDGTLKFKFECDAKNLEEYESLPAAKTVLITFPLKGKHQSFCLYKTYTETHNHCNIPFHFIQLGSTGIFTIPGQDLWVTRHSKYDVSNARAIAEDEMLQLGGCVLNLSGLWGGTRQPQNWVDRVAPTKDMLKEKASLHLIHGYDVARAVIGVHQKFHLAIGQRFLLTDLVVHDWWAMILGYAKDNEENENMTHSRIKWIGELMDEHQVRALPRSMEQLGRCYDSRDFWATFGMMPVRTYTVG</sequence>
<proteinExistence type="predicted"/>
<organism evidence="1 2">
    <name type="scientific">Oidiodendron maius (strain Zn)</name>
    <dbReference type="NCBI Taxonomy" id="913774"/>
    <lineage>
        <taxon>Eukaryota</taxon>
        <taxon>Fungi</taxon>
        <taxon>Dikarya</taxon>
        <taxon>Ascomycota</taxon>
        <taxon>Pezizomycotina</taxon>
        <taxon>Leotiomycetes</taxon>
        <taxon>Leotiomycetes incertae sedis</taxon>
        <taxon>Myxotrichaceae</taxon>
        <taxon>Oidiodendron</taxon>
    </lineage>
</organism>
<dbReference type="InParanoid" id="A0A0C3HHB0"/>
<evidence type="ECO:0000313" key="2">
    <source>
        <dbReference type="Proteomes" id="UP000054321"/>
    </source>
</evidence>
<dbReference type="EMBL" id="KN832875">
    <property type="protein sequence ID" value="KIN01717.1"/>
    <property type="molecule type" value="Genomic_DNA"/>
</dbReference>
<reference evidence="2" key="2">
    <citation type="submission" date="2015-01" db="EMBL/GenBank/DDBJ databases">
        <title>Evolutionary Origins and Diversification of the Mycorrhizal Mutualists.</title>
        <authorList>
            <consortium name="DOE Joint Genome Institute"/>
            <consortium name="Mycorrhizal Genomics Consortium"/>
            <person name="Kohler A."/>
            <person name="Kuo A."/>
            <person name="Nagy L.G."/>
            <person name="Floudas D."/>
            <person name="Copeland A."/>
            <person name="Barry K.W."/>
            <person name="Cichocki N."/>
            <person name="Veneault-Fourrey C."/>
            <person name="LaButti K."/>
            <person name="Lindquist E.A."/>
            <person name="Lipzen A."/>
            <person name="Lundell T."/>
            <person name="Morin E."/>
            <person name="Murat C."/>
            <person name="Riley R."/>
            <person name="Ohm R."/>
            <person name="Sun H."/>
            <person name="Tunlid A."/>
            <person name="Henrissat B."/>
            <person name="Grigoriev I.V."/>
            <person name="Hibbett D.S."/>
            <person name="Martin F."/>
        </authorList>
    </citation>
    <scope>NUCLEOTIDE SEQUENCE [LARGE SCALE GENOMIC DNA]</scope>
    <source>
        <strain evidence="2">Zn</strain>
    </source>
</reference>
<dbReference type="STRING" id="913774.A0A0C3HHB0"/>
<dbReference type="Proteomes" id="UP000054321">
    <property type="component" value="Unassembled WGS sequence"/>
</dbReference>
<gene>
    <name evidence="1" type="ORF">OIDMADRAFT_27869</name>
</gene>
<dbReference type="Gene3D" id="3.40.50.720">
    <property type="entry name" value="NAD(P)-binding Rossmann-like Domain"/>
    <property type="match status" value="1"/>
</dbReference>
<dbReference type="PANTHER" id="PTHR40129">
    <property type="entry name" value="KETOPANTOATE REDUCTASE N-TERMINAL DOMAIN-CONTAINING PROTEIN"/>
    <property type="match status" value="1"/>
</dbReference>
<keyword evidence="2" id="KW-1185">Reference proteome</keyword>
<dbReference type="OrthoDB" id="674948at2759"/>
<protein>
    <submittedName>
        <fullName evidence="1">Uncharacterized protein</fullName>
    </submittedName>
</protein>
<dbReference type="HOGENOM" id="CLU_044092_0_0_1"/>
<accession>A0A0C3HHB0</accession>